<reference evidence="1 2" key="1">
    <citation type="submission" date="2024-09" db="EMBL/GenBank/DDBJ databases">
        <title>Chromosome-scale assembly of Riccia fluitans.</title>
        <authorList>
            <person name="Paukszto L."/>
            <person name="Sawicki J."/>
            <person name="Karawczyk K."/>
            <person name="Piernik-Szablinska J."/>
            <person name="Szczecinska M."/>
            <person name="Mazdziarz M."/>
        </authorList>
    </citation>
    <scope>NUCLEOTIDE SEQUENCE [LARGE SCALE GENOMIC DNA]</scope>
    <source>
        <strain evidence="1">Rf_01</strain>
        <tissue evidence="1">Aerial parts of the thallus</tissue>
    </source>
</reference>
<protein>
    <submittedName>
        <fullName evidence="1">Uncharacterized protein</fullName>
    </submittedName>
</protein>
<organism evidence="1 2">
    <name type="scientific">Riccia fluitans</name>
    <dbReference type="NCBI Taxonomy" id="41844"/>
    <lineage>
        <taxon>Eukaryota</taxon>
        <taxon>Viridiplantae</taxon>
        <taxon>Streptophyta</taxon>
        <taxon>Embryophyta</taxon>
        <taxon>Marchantiophyta</taxon>
        <taxon>Marchantiopsida</taxon>
        <taxon>Marchantiidae</taxon>
        <taxon>Marchantiales</taxon>
        <taxon>Ricciaceae</taxon>
        <taxon>Riccia</taxon>
    </lineage>
</organism>
<keyword evidence="2" id="KW-1185">Reference proteome</keyword>
<comment type="caution">
    <text evidence="1">The sequence shown here is derived from an EMBL/GenBank/DDBJ whole genome shotgun (WGS) entry which is preliminary data.</text>
</comment>
<dbReference type="AlphaFoldDB" id="A0ABD1Y1J8"/>
<dbReference type="Proteomes" id="UP001605036">
    <property type="component" value="Unassembled WGS sequence"/>
</dbReference>
<accession>A0ABD1Y1J8</accession>
<dbReference type="EMBL" id="JBHFFA010000006">
    <property type="protein sequence ID" value="KAL2620638.1"/>
    <property type="molecule type" value="Genomic_DNA"/>
</dbReference>
<evidence type="ECO:0000313" key="2">
    <source>
        <dbReference type="Proteomes" id="UP001605036"/>
    </source>
</evidence>
<gene>
    <name evidence="1" type="ORF">R1flu_000843</name>
</gene>
<name>A0ABD1Y1J8_9MARC</name>
<sequence>MALVCCVVLDDSVSFPLSKSNHWVAFLLLPHLQVYSSRIKESIALSLKELKTMSNEGSVFGMTCTLRRYTIYNSGVTDASENILCQAGAGNYRLELLLEIKIKSRQDARRTTTTTGCSKPGLLVKIDMLKVEGLTLAGQRAEGGCSLLSVRSSQEIPLIIPRLQHVFLSSFRTLHLLNYPLLISSWITNQWVCS</sequence>
<evidence type="ECO:0000313" key="1">
    <source>
        <dbReference type="EMBL" id="KAL2620638.1"/>
    </source>
</evidence>
<proteinExistence type="predicted"/>